<dbReference type="KEGG" id="rru:Rru_A3081"/>
<dbReference type="RefSeq" id="WP_011390829.1">
    <property type="nucleotide sequence ID" value="NC_007643.1"/>
</dbReference>
<evidence type="ECO:0000313" key="1">
    <source>
        <dbReference type="EMBL" id="ABC23876.1"/>
    </source>
</evidence>
<organism evidence="1 2">
    <name type="scientific">Rhodospirillum rubrum (strain ATCC 11170 / ATH 1.1.1 / DSM 467 / LMG 4362 / NCIMB 8255 / S1)</name>
    <dbReference type="NCBI Taxonomy" id="269796"/>
    <lineage>
        <taxon>Bacteria</taxon>
        <taxon>Pseudomonadati</taxon>
        <taxon>Pseudomonadota</taxon>
        <taxon>Alphaproteobacteria</taxon>
        <taxon>Rhodospirillales</taxon>
        <taxon>Rhodospirillaceae</taxon>
        <taxon>Rhodospirillum</taxon>
    </lineage>
</organism>
<dbReference type="PhylomeDB" id="Q2RPR9"/>
<dbReference type="Proteomes" id="UP000001929">
    <property type="component" value="Chromosome"/>
</dbReference>
<accession>Q2RPR9</accession>
<dbReference type="STRING" id="269796.Rru_A3081"/>
<protein>
    <recommendedName>
        <fullName evidence="3">Addiction module killer protein</fullName>
    </recommendedName>
</protein>
<proteinExistence type="predicted"/>
<sequence>MFDVRQTEAFEEWLAGLADEKAGARIAQRIVRLRNGLFGDVKPVGDGVSELRVDDGPGYRLYFVQRGTTLIILLCGGIKGAQRRDIARAKAMAAEVES</sequence>
<reference evidence="1 2" key="1">
    <citation type="journal article" date="2011" name="Stand. Genomic Sci.">
        <title>Complete genome sequence of Rhodospirillum rubrum type strain (S1).</title>
        <authorList>
            <person name="Munk A.C."/>
            <person name="Copeland A."/>
            <person name="Lucas S."/>
            <person name="Lapidus A."/>
            <person name="Del Rio T.G."/>
            <person name="Barry K."/>
            <person name="Detter J.C."/>
            <person name="Hammon N."/>
            <person name="Israni S."/>
            <person name="Pitluck S."/>
            <person name="Brettin T."/>
            <person name="Bruce D."/>
            <person name="Han C."/>
            <person name="Tapia R."/>
            <person name="Gilna P."/>
            <person name="Schmutz J."/>
            <person name="Larimer F."/>
            <person name="Land M."/>
            <person name="Kyrpides N.C."/>
            <person name="Mavromatis K."/>
            <person name="Richardson P."/>
            <person name="Rohde M."/>
            <person name="Goker M."/>
            <person name="Klenk H.P."/>
            <person name="Zhang Y."/>
            <person name="Roberts G.P."/>
            <person name="Reslewic S."/>
            <person name="Schwartz D.C."/>
        </authorList>
    </citation>
    <scope>NUCLEOTIDE SEQUENCE [LARGE SCALE GENOMIC DNA]</scope>
    <source>
        <strain evidence="2">ATCC 11170 / ATH 1.1.1 / DSM 467 / LMG 4362 / NCIMB 8255 / S1</strain>
    </source>
</reference>
<dbReference type="NCBIfam" id="TIGR02683">
    <property type="entry name" value="upstrm_HI1419"/>
    <property type="match status" value="1"/>
</dbReference>
<dbReference type="PIRSF" id="PIRSF028744">
    <property type="entry name" value="Addict_mod_HI1419"/>
    <property type="match status" value="1"/>
</dbReference>
<dbReference type="InterPro" id="IPR014056">
    <property type="entry name" value="TypeIITA-like_toxin_pred"/>
</dbReference>
<dbReference type="HOGENOM" id="CLU_152445_0_1_5"/>
<dbReference type="EMBL" id="CP000230">
    <property type="protein sequence ID" value="ABC23876.1"/>
    <property type="molecule type" value="Genomic_DNA"/>
</dbReference>
<gene>
    <name evidence="1" type="ordered locus">Rru_A3081</name>
</gene>
<dbReference type="PANTHER" id="PTHR41791">
    <property type="entry name" value="SSL7039 PROTEIN"/>
    <property type="match status" value="1"/>
</dbReference>
<dbReference type="eggNOG" id="COG3657">
    <property type="taxonomic scope" value="Bacteria"/>
</dbReference>
<name>Q2RPR9_RHORT</name>
<keyword evidence="2" id="KW-1185">Reference proteome</keyword>
<dbReference type="AlphaFoldDB" id="Q2RPR9"/>
<dbReference type="PANTHER" id="PTHR41791:SF1">
    <property type="entry name" value="SSL7039 PROTEIN"/>
    <property type="match status" value="1"/>
</dbReference>
<dbReference type="PATRIC" id="fig|269796.9.peg.3194"/>
<evidence type="ECO:0008006" key="3">
    <source>
        <dbReference type="Google" id="ProtNLM"/>
    </source>
</evidence>
<evidence type="ECO:0000313" key="2">
    <source>
        <dbReference type="Proteomes" id="UP000001929"/>
    </source>
</evidence>
<dbReference type="EnsemblBacteria" id="ABC23876">
    <property type="protein sequence ID" value="ABC23876"/>
    <property type="gene ID" value="Rru_A3081"/>
</dbReference>